<dbReference type="PANTHER" id="PTHR34791:SF4">
    <property type="entry name" value="F-BOX DOMAIN CONTAINING PROTEIN"/>
    <property type="match status" value="1"/>
</dbReference>
<dbReference type="SUPFAM" id="SSF81383">
    <property type="entry name" value="F-box domain"/>
    <property type="match status" value="1"/>
</dbReference>
<protein>
    <recommendedName>
        <fullName evidence="2">F-box domain-containing protein</fullName>
    </recommendedName>
</protein>
<evidence type="ECO:0000313" key="4">
    <source>
        <dbReference type="Proteomes" id="UP000823388"/>
    </source>
</evidence>
<sequence length="331" mass="37121">MATLLQKFVDADQWEAEDLVGRLGLIAHAAFLHAGFRPYGAEPSSGHLRKHAGNTGTPTQSRWYTAPQLAHGEDAEAAVLMLWVVPGSVALLMHLTTDCRLRRSYRQHLDASTMAALLSRRLDDTEPWGSRICWSLADGPCWRLLVELCRRNGLPLTGFASLPEDVVLEILKRVDDGVDLARAACTCRLLSRLVAEGDTELWKPLYEQIVAAGQRPWSSGNKCSFLERSERAASSWKVRYVKYVMAGKWLRLCLVRCRSSSPVAPPLVPSTDDVPPPPTPLDDPPEPERIGSLLNIVEGRRRRKLPLHGCNRERHAAGAVQYSRHHRWRHR</sequence>
<dbReference type="PROSITE" id="PS50181">
    <property type="entry name" value="FBOX"/>
    <property type="match status" value="1"/>
</dbReference>
<accession>A0A8T0NRT5</accession>
<reference evidence="3" key="1">
    <citation type="submission" date="2020-05" db="EMBL/GenBank/DDBJ databases">
        <title>WGS assembly of Panicum virgatum.</title>
        <authorList>
            <person name="Lovell J.T."/>
            <person name="Jenkins J."/>
            <person name="Shu S."/>
            <person name="Juenger T.E."/>
            <person name="Schmutz J."/>
        </authorList>
    </citation>
    <scope>NUCLEOTIDE SEQUENCE</scope>
    <source>
        <strain evidence="3">AP13</strain>
    </source>
</reference>
<dbReference type="InterPro" id="IPR001810">
    <property type="entry name" value="F-box_dom"/>
</dbReference>
<comment type="caution">
    <text evidence="3">The sequence shown here is derived from an EMBL/GenBank/DDBJ whole genome shotgun (WGS) entry which is preliminary data.</text>
</comment>
<evidence type="ECO:0000256" key="1">
    <source>
        <dbReference type="SAM" id="MobiDB-lite"/>
    </source>
</evidence>
<feature type="region of interest" description="Disordered" evidence="1">
    <location>
        <begin position="263"/>
        <end position="288"/>
    </location>
</feature>
<gene>
    <name evidence="3" type="ORF">PVAP13_9KG228300</name>
</gene>
<dbReference type="AlphaFoldDB" id="A0A8T0NRT5"/>
<dbReference type="Proteomes" id="UP000823388">
    <property type="component" value="Chromosome 9K"/>
</dbReference>
<dbReference type="InterPro" id="IPR036047">
    <property type="entry name" value="F-box-like_dom_sf"/>
</dbReference>
<evidence type="ECO:0000259" key="2">
    <source>
        <dbReference type="PROSITE" id="PS50181"/>
    </source>
</evidence>
<proteinExistence type="predicted"/>
<feature type="compositionally biased region" description="Pro residues" evidence="1">
    <location>
        <begin position="263"/>
        <end position="282"/>
    </location>
</feature>
<dbReference type="PANTHER" id="PTHR34791">
    <property type="entry name" value="OS02G0272100 PROTEIN"/>
    <property type="match status" value="1"/>
</dbReference>
<dbReference type="EMBL" id="CM029053">
    <property type="protein sequence ID" value="KAG2549956.1"/>
    <property type="molecule type" value="Genomic_DNA"/>
</dbReference>
<evidence type="ECO:0000313" key="3">
    <source>
        <dbReference type="EMBL" id="KAG2549956.1"/>
    </source>
</evidence>
<dbReference type="Pfam" id="PF12937">
    <property type="entry name" value="F-box-like"/>
    <property type="match status" value="1"/>
</dbReference>
<dbReference type="Gene3D" id="1.20.1280.50">
    <property type="match status" value="1"/>
</dbReference>
<dbReference type="SMART" id="SM00256">
    <property type="entry name" value="FBOX"/>
    <property type="match status" value="1"/>
</dbReference>
<keyword evidence="4" id="KW-1185">Reference proteome</keyword>
<organism evidence="3 4">
    <name type="scientific">Panicum virgatum</name>
    <name type="common">Blackwell switchgrass</name>
    <dbReference type="NCBI Taxonomy" id="38727"/>
    <lineage>
        <taxon>Eukaryota</taxon>
        <taxon>Viridiplantae</taxon>
        <taxon>Streptophyta</taxon>
        <taxon>Embryophyta</taxon>
        <taxon>Tracheophyta</taxon>
        <taxon>Spermatophyta</taxon>
        <taxon>Magnoliopsida</taxon>
        <taxon>Liliopsida</taxon>
        <taxon>Poales</taxon>
        <taxon>Poaceae</taxon>
        <taxon>PACMAD clade</taxon>
        <taxon>Panicoideae</taxon>
        <taxon>Panicodae</taxon>
        <taxon>Paniceae</taxon>
        <taxon>Panicinae</taxon>
        <taxon>Panicum</taxon>
        <taxon>Panicum sect. Hiantes</taxon>
    </lineage>
</organism>
<feature type="domain" description="F-box" evidence="2">
    <location>
        <begin position="156"/>
        <end position="205"/>
    </location>
</feature>
<name>A0A8T0NRT5_PANVG</name>